<feature type="compositionally biased region" description="Basic and acidic residues" evidence="1">
    <location>
        <begin position="265"/>
        <end position="279"/>
    </location>
</feature>
<feature type="compositionally biased region" description="Polar residues" evidence="1">
    <location>
        <begin position="132"/>
        <end position="141"/>
    </location>
</feature>
<dbReference type="EMBL" id="JAACJM010000096">
    <property type="protein sequence ID" value="KAF5347185.1"/>
    <property type="molecule type" value="Genomic_DNA"/>
</dbReference>
<reference evidence="2 3" key="1">
    <citation type="journal article" date="2020" name="ISME J.">
        <title>Uncovering the hidden diversity of litter-decomposition mechanisms in mushroom-forming fungi.</title>
        <authorList>
            <person name="Floudas D."/>
            <person name="Bentzer J."/>
            <person name="Ahren D."/>
            <person name="Johansson T."/>
            <person name="Persson P."/>
            <person name="Tunlid A."/>
        </authorList>
    </citation>
    <scope>NUCLEOTIDE SEQUENCE [LARGE SCALE GENOMIC DNA]</scope>
    <source>
        <strain evidence="2 3">CBS 291.85</strain>
    </source>
</reference>
<evidence type="ECO:0000313" key="2">
    <source>
        <dbReference type="EMBL" id="KAF5347185.1"/>
    </source>
</evidence>
<keyword evidence="3" id="KW-1185">Reference proteome</keyword>
<feature type="compositionally biased region" description="Acidic residues" evidence="1">
    <location>
        <begin position="160"/>
        <end position="177"/>
    </location>
</feature>
<feature type="compositionally biased region" description="Low complexity" evidence="1">
    <location>
        <begin position="49"/>
        <end position="67"/>
    </location>
</feature>
<comment type="caution">
    <text evidence="2">The sequence shown here is derived from an EMBL/GenBank/DDBJ whole genome shotgun (WGS) entry which is preliminary data.</text>
</comment>
<dbReference type="AlphaFoldDB" id="A0A8H5FRR1"/>
<name>A0A8H5FRR1_9AGAR</name>
<gene>
    <name evidence="2" type="ORF">D9758_011061</name>
</gene>
<evidence type="ECO:0000256" key="1">
    <source>
        <dbReference type="SAM" id="MobiDB-lite"/>
    </source>
</evidence>
<organism evidence="2 3">
    <name type="scientific">Tetrapyrgos nigripes</name>
    <dbReference type="NCBI Taxonomy" id="182062"/>
    <lineage>
        <taxon>Eukaryota</taxon>
        <taxon>Fungi</taxon>
        <taxon>Dikarya</taxon>
        <taxon>Basidiomycota</taxon>
        <taxon>Agaricomycotina</taxon>
        <taxon>Agaricomycetes</taxon>
        <taxon>Agaricomycetidae</taxon>
        <taxon>Agaricales</taxon>
        <taxon>Marasmiineae</taxon>
        <taxon>Marasmiaceae</taxon>
        <taxon>Tetrapyrgos</taxon>
    </lineage>
</organism>
<dbReference type="Proteomes" id="UP000559256">
    <property type="component" value="Unassembled WGS sequence"/>
</dbReference>
<feature type="compositionally biased region" description="Low complexity" evidence="1">
    <location>
        <begin position="9"/>
        <end position="24"/>
    </location>
</feature>
<feature type="compositionally biased region" description="Low complexity" evidence="1">
    <location>
        <begin position="281"/>
        <end position="293"/>
    </location>
</feature>
<feature type="region of interest" description="Disordered" evidence="1">
    <location>
        <begin position="108"/>
        <end position="293"/>
    </location>
</feature>
<proteinExistence type="predicted"/>
<protein>
    <submittedName>
        <fullName evidence="2">Uncharacterized protein</fullName>
    </submittedName>
</protein>
<dbReference type="OrthoDB" id="3055241at2759"/>
<feature type="compositionally biased region" description="Gly residues" evidence="1">
    <location>
        <begin position="120"/>
        <end position="130"/>
    </location>
</feature>
<feature type="region of interest" description="Disordered" evidence="1">
    <location>
        <begin position="1"/>
        <end position="75"/>
    </location>
</feature>
<accession>A0A8H5FRR1</accession>
<sequence>MSRPPPPSFSSSSSSTSFPVASTSEGGVGHNISAIPDNTLQLPDAVGGPSSSPSPSILSISSRPRPIARVVPHSQDTIRMTTMELSGISFPSTPGSTPRTLNAFGDLEVQSVSGQSGNTSGYGGGGGSGNGEHSTYQSGMSGLSLLRPRSWVGGRRGEEDVVQDVEQGQDEEDEEDVGVINSSPTPTPTRIPSPSHSPSAKWVHHRHHIHEQDTHTQPQPQPGQGQGHRHATSTTSPRPAPERRTTIRWAPSSLASASPEVDAPGSDHPRVDASPDVNERTPLLTTQSPSSTKPLATRLHARFSSTLSSLPSHATILSSLSSSSQIILPAVLHAIPAIILGSLLNILDGLSYGMIMFPSSWPFSSATSPTPSSAFMFTDDDSSPSVVPGGAARMGVSMFFVSCIVAQVVYSCGGRWAGSGFSGANGSMMIEVVPFFHILASSITAQILESASSLSSLDTDAEAKYLIGKQIVSTTIVAYALSSVLTGM</sequence>
<evidence type="ECO:0000313" key="3">
    <source>
        <dbReference type="Proteomes" id="UP000559256"/>
    </source>
</evidence>